<proteinExistence type="predicted"/>
<name>A0A5B7IDC6_PORTR</name>
<dbReference type="PANTHER" id="PTHR16007:SF15">
    <property type="entry name" value="TRANSMEMBRANE PROTEIN 45B"/>
    <property type="match status" value="1"/>
</dbReference>
<keyword evidence="1" id="KW-0812">Transmembrane</keyword>
<dbReference type="PANTHER" id="PTHR16007">
    <property type="entry name" value="EPIDIDYMAL MEMBRANE PROTEIN E9-RELATED"/>
    <property type="match status" value="1"/>
</dbReference>
<gene>
    <name evidence="2" type="ORF">E2C01_074367</name>
</gene>
<accession>A0A5B7IDC6</accession>
<evidence type="ECO:0000256" key="1">
    <source>
        <dbReference type="SAM" id="Phobius"/>
    </source>
</evidence>
<keyword evidence="1" id="KW-0472">Membrane</keyword>
<protein>
    <submittedName>
        <fullName evidence="2">Uncharacterized protein</fullName>
    </submittedName>
</protein>
<dbReference type="AlphaFoldDB" id="A0A5B7IDC6"/>
<keyword evidence="1" id="KW-1133">Transmembrane helix</keyword>
<dbReference type="InterPro" id="IPR042127">
    <property type="entry name" value="TMEM45"/>
</dbReference>
<dbReference type="Proteomes" id="UP000324222">
    <property type="component" value="Unassembled WGS sequence"/>
</dbReference>
<comment type="caution">
    <text evidence="2">The sequence shown here is derived from an EMBL/GenBank/DDBJ whole genome shotgun (WGS) entry which is preliminary data.</text>
</comment>
<feature type="transmembrane region" description="Helical" evidence="1">
    <location>
        <begin position="12"/>
        <end position="31"/>
    </location>
</feature>
<reference evidence="2 3" key="1">
    <citation type="submission" date="2019-05" db="EMBL/GenBank/DDBJ databases">
        <title>Another draft genome of Portunus trituberculatus and its Hox gene families provides insights of decapod evolution.</title>
        <authorList>
            <person name="Jeong J.-H."/>
            <person name="Song I."/>
            <person name="Kim S."/>
            <person name="Choi T."/>
            <person name="Kim D."/>
            <person name="Ryu S."/>
            <person name="Kim W."/>
        </authorList>
    </citation>
    <scope>NUCLEOTIDE SEQUENCE [LARGE SCALE GENOMIC DNA]</scope>
    <source>
        <tissue evidence="2">Muscle</tissue>
    </source>
</reference>
<keyword evidence="3" id="KW-1185">Reference proteome</keyword>
<dbReference type="OrthoDB" id="551896at2759"/>
<organism evidence="2 3">
    <name type="scientific">Portunus trituberculatus</name>
    <name type="common">Swimming crab</name>
    <name type="synonym">Neptunus trituberculatus</name>
    <dbReference type="NCBI Taxonomy" id="210409"/>
    <lineage>
        <taxon>Eukaryota</taxon>
        <taxon>Metazoa</taxon>
        <taxon>Ecdysozoa</taxon>
        <taxon>Arthropoda</taxon>
        <taxon>Crustacea</taxon>
        <taxon>Multicrustacea</taxon>
        <taxon>Malacostraca</taxon>
        <taxon>Eumalacostraca</taxon>
        <taxon>Eucarida</taxon>
        <taxon>Decapoda</taxon>
        <taxon>Pleocyemata</taxon>
        <taxon>Brachyura</taxon>
        <taxon>Eubrachyura</taxon>
        <taxon>Portunoidea</taxon>
        <taxon>Portunidae</taxon>
        <taxon>Portuninae</taxon>
        <taxon>Portunus</taxon>
    </lineage>
</organism>
<evidence type="ECO:0000313" key="3">
    <source>
        <dbReference type="Proteomes" id="UP000324222"/>
    </source>
</evidence>
<dbReference type="EMBL" id="VSRR010052186">
    <property type="protein sequence ID" value="MPC79819.1"/>
    <property type="molecule type" value="Genomic_DNA"/>
</dbReference>
<sequence length="83" mass="9112">MGSFIGHVVPGSFFGLFGAWYVYQVFLKYFMCQRAAVALGEKGRSFYQNTSSFVCSCCPTMPLEGFLKIAASVLGMIGELLSF</sequence>
<evidence type="ECO:0000313" key="2">
    <source>
        <dbReference type="EMBL" id="MPC79819.1"/>
    </source>
</evidence>